<dbReference type="GO" id="GO:0051539">
    <property type="term" value="F:4 iron, 4 sulfur cluster binding"/>
    <property type="evidence" value="ECO:0007669"/>
    <property type="project" value="UniProtKB-KW"/>
</dbReference>
<dbReference type="CDD" id="cd01335">
    <property type="entry name" value="Radical_SAM"/>
    <property type="match status" value="1"/>
</dbReference>
<dbReference type="PROSITE" id="PS51918">
    <property type="entry name" value="RADICAL_SAM"/>
    <property type="match status" value="1"/>
</dbReference>
<dbReference type="Pfam" id="PF04055">
    <property type="entry name" value="Radical_SAM"/>
    <property type="match status" value="1"/>
</dbReference>
<dbReference type="InterPro" id="IPR051198">
    <property type="entry name" value="BchE-like"/>
</dbReference>
<dbReference type="Proteomes" id="UP000179001">
    <property type="component" value="Unassembled WGS sequence"/>
</dbReference>
<dbReference type="InterPro" id="IPR006158">
    <property type="entry name" value="Cobalamin-bd"/>
</dbReference>
<evidence type="ECO:0000256" key="6">
    <source>
        <dbReference type="ARBA" id="ARBA00023004"/>
    </source>
</evidence>
<keyword evidence="2" id="KW-0489">Methyltransferase</keyword>
<dbReference type="PANTHER" id="PTHR43409:SF7">
    <property type="entry name" value="BLL1977 PROTEIN"/>
    <property type="match status" value="1"/>
</dbReference>
<feature type="domain" description="Radical SAM core" evidence="9">
    <location>
        <begin position="185"/>
        <end position="422"/>
    </location>
</feature>
<dbReference type="InterPro" id="IPR058240">
    <property type="entry name" value="rSAM_sf"/>
</dbReference>
<comment type="caution">
    <text evidence="10">The sequence shown here is derived from an EMBL/GenBank/DDBJ whole genome shotgun (WGS) entry which is preliminary data.</text>
</comment>
<evidence type="ECO:0000313" key="11">
    <source>
        <dbReference type="Proteomes" id="UP000179001"/>
    </source>
</evidence>
<proteinExistence type="predicted"/>
<dbReference type="SFLD" id="SFLDG01123">
    <property type="entry name" value="methyltransferase_(Class_B)"/>
    <property type="match status" value="1"/>
</dbReference>
<keyword evidence="4" id="KW-0949">S-adenosyl-L-methionine</keyword>
<evidence type="ECO:0000256" key="3">
    <source>
        <dbReference type="ARBA" id="ARBA00022679"/>
    </source>
</evidence>
<keyword evidence="5" id="KW-0479">Metal-binding</keyword>
<evidence type="ECO:0000256" key="4">
    <source>
        <dbReference type="ARBA" id="ARBA00022691"/>
    </source>
</evidence>
<dbReference type="SMART" id="SM00729">
    <property type="entry name" value="Elp3"/>
    <property type="match status" value="1"/>
</dbReference>
<dbReference type="STRING" id="1798002.A2478_04170"/>
<dbReference type="PANTHER" id="PTHR43409">
    <property type="entry name" value="ANAEROBIC MAGNESIUM-PROTOPORPHYRIN IX MONOMETHYL ESTER CYCLASE-RELATED"/>
    <property type="match status" value="1"/>
</dbReference>
<evidence type="ECO:0000259" key="8">
    <source>
        <dbReference type="PROSITE" id="PS51332"/>
    </source>
</evidence>
<sequence length="637" mass="73644">MADILLVHPPIYKTTRFGDQDPKEPLGILYLAAVLRKNGYSVDIMDADMFGLSANQTAEIIKMKKFKILGFSVTQRALPTIKTIVNLVTNKDKNFHLCFGGITPTLSPRSLFDAIDQLDSIVLGEGEDTLLELVERIFEKKTLAKIKGLAYRKKNGLLYFNKPREKISNLDSIPFPARDLLLHSMKRIGYACFFSSRGCYGSCTFCSQNSFNRINVGSCWRGRSPENVVDELEYLNKTFGVSVIKFQDDELFGPGQAGIDRVIGISDLIIKRGLKLHLMALCRADDIREDVVIKMKKAGFERLLVGMETLDDYTLKKFNKQVSSGQIKEAIRKLKKLEISVFPAAILFNPYSTLDSILKDIEFLEKIKSYGTDIHKALKVHDGASLQKMLENEKKIIHNNVMDGYHDYYVDKDVAKAYMAIKIIFVEWIDIINKNRHWVINGIKNKKSLAGREEYEKLLKKLTDIYANFTKESIIWIKNGEINEEKIKGETYKIRERVDKYLGFLDSKIKFFDKLRVPDSKYRYFTFNEEDKFFVMDIGSSKIKEISEVDYDILQHFDYLEDNNIIKILSSKYKKSKIVESINKIKKIEDDGFFYNFCKTDKLKLISADTMSRKIYKILTNNNPKNILKEEYRWHND</sequence>
<dbReference type="CDD" id="cd02068">
    <property type="entry name" value="radical_SAM_B12_BD"/>
    <property type="match status" value="1"/>
</dbReference>
<evidence type="ECO:0000259" key="9">
    <source>
        <dbReference type="PROSITE" id="PS51918"/>
    </source>
</evidence>
<dbReference type="InterPro" id="IPR034466">
    <property type="entry name" value="Methyltransferase_Class_B"/>
</dbReference>
<evidence type="ECO:0000256" key="5">
    <source>
        <dbReference type="ARBA" id="ARBA00022723"/>
    </source>
</evidence>
<comment type="cofactor">
    <cofactor evidence="1">
        <name>[4Fe-4S] cluster</name>
        <dbReference type="ChEBI" id="CHEBI:49883"/>
    </cofactor>
</comment>
<dbReference type="GO" id="GO:0031419">
    <property type="term" value="F:cobalamin binding"/>
    <property type="evidence" value="ECO:0007669"/>
    <property type="project" value="InterPro"/>
</dbReference>
<gene>
    <name evidence="10" type="ORF">A2478_04170</name>
</gene>
<dbReference type="GO" id="GO:0046872">
    <property type="term" value="F:metal ion binding"/>
    <property type="evidence" value="ECO:0007669"/>
    <property type="project" value="UniProtKB-KW"/>
</dbReference>
<dbReference type="InterPro" id="IPR006638">
    <property type="entry name" value="Elp3/MiaA/NifB-like_rSAM"/>
</dbReference>
<dbReference type="GO" id="GO:0003824">
    <property type="term" value="F:catalytic activity"/>
    <property type="evidence" value="ECO:0007669"/>
    <property type="project" value="InterPro"/>
</dbReference>
<accession>A0A1F5SYU2</accession>
<dbReference type="AlphaFoldDB" id="A0A1F5SYU2"/>
<dbReference type="Gene3D" id="3.40.50.280">
    <property type="entry name" value="Cobalamin-binding domain"/>
    <property type="match status" value="1"/>
</dbReference>
<keyword evidence="7" id="KW-0411">Iron-sulfur</keyword>
<keyword evidence="6" id="KW-0408">Iron</keyword>
<evidence type="ECO:0000256" key="1">
    <source>
        <dbReference type="ARBA" id="ARBA00001966"/>
    </source>
</evidence>
<protein>
    <submittedName>
        <fullName evidence="10">Uncharacterized protein</fullName>
    </submittedName>
</protein>
<keyword evidence="3" id="KW-0808">Transferase</keyword>
<dbReference type="InterPro" id="IPR007197">
    <property type="entry name" value="rSAM"/>
</dbReference>
<evidence type="ECO:0000256" key="7">
    <source>
        <dbReference type="ARBA" id="ARBA00023014"/>
    </source>
</evidence>
<feature type="domain" description="B12-binding" evidence="8">
    <location>
        <begin position="8"/>
        <end position="144"/>
    </location>
</feature>
<dbReference type="Gene3D" id="3.20.20.70">
    <property type="entry name" value="Aldolase class I"/>
    <property type="match status" value="1"/>
</dbReference>
<dbReference type="GO" id="GO:0005829">
    <property type="term" value="C:cytosol"/>
    <property type="evidence" value="ECO:0007669"/>
    <property type="project" value="TreeGrafter"/>
</dbReference>
<dbReference type="EMBL" id="MFGJ01000007">
    <property type="protein sequence ID" value="OGF31656.1"/>
    <property type="molecule type" value="Genomic_DNA"/>
</dbReference>
<dbReference type="Pfam" id="PF02310">
    <property type="entry name" value="B12-binding"/>
    <property type="match status" value="1"/>
</dbReference>
<evidence type="ECO:0000256" key="2">
    <source>
        <dbReference type="ARBA" id="ARBA00022603"/>
    </source>
</evidence>
<reference evidence="10 11" key="1">
    <citation type="journal article" date="2016" name="Nat. Commun.">
        <title>Thousands of microbial genomes shed light on interconnected biogeochemical processes in an aquifer system.</title>
        <authorList>
            <person name="Anantharaman K."/>
            <person name="Brown C.T."/>
            <person name="Hug L.A."/>
            <person name="Sharon I."/>
            <person name="Castelle C.J."/>
            <person name="Probst A.J."/>
            <person name="Thomas B.C."/>
            <person name="Singh A."/>
            <person name="Wilkins M.J."/>
            <person name="Karaoz U."/>
            <person name="Brodie E.L."/>
            <person name="Williams K.H."/>
            <person name="Hubbard S.S."/>
            <person name="Banfield J.F."/>
        </authorList>
    </citation>
    <scope>NUCLEOTIDE SEQUENCE [LARGE SCALE GENOMIC DNA]</scope>
</reference>
<dbReference type="PROSITE" id="PS51332">
    <property type="entry name" value="B12_BINDING"/>
    <property type="match status" value="1"/>
</dbReference>
<dbReference type="InterPro" id="IPR013785">
    <property type="entry name" value="Aldolase_TIM"/>
</dbReference>
<dbReference type="SFLD" id="SFLDG01082">
    <property type="entry name" value="B12-binding_domain_containing"/>
    <property type="match status" value="1"/>
</dbReference>
<dbReference type="SUPFAM" id="SSF102114">
    <property type="entry name" value="Radical SAM enzymes"/>
    <property type="match status" value="1"/>
</dbReference>
<dbReference type="SFLD" id="SFLDS00029">
    <property type="entry name" value="Radical_SAM"/>
    <property type="match status" value="1"/>
</dbReference>
<organism evidence="10 11">
    <name type="scientific">Candidatus Falkowbacteria bacterium RIFOXYC2_FULL_36_12</name>
    <dbReference type="NCBI Taxonomy" id="1798002"/>
    <lineage>
        <taxon>Bacteria</taxon>
        <taxon>Candidatus Falkowiibacteriota</taxon>
    </lineage>
</organism>
<name>A0A1F5SYU2_9BACT</name>
<evidence type="ECO:0000313" key="10">
    <source>
        <dbReference type="EMBL" id="OGF31656.1"/>
    </source>
</evidence>